<dbReference type="SUPFAM" id="SSF52467">
    <property type="entry name" value="DHS-like NAD/FAD-binding domain"/>
    <property type="match status" value="1"/>
</dbReference>
<feature type="binding site" evidence="9">
    <location>
        <begin position="250"/>
        <end position="254"/>
    </location>
    <ligand>
        <name>FAD</name>
        <dbReference type="ChEBI" id="CHEBI:57692"/>
    </ligand>
</feature>
<comment type="function">
    <text evidence="6">The electron transfer flavoprotein serves as a specific electron acceptor for other dehydrogenases. It transfers the electrons to the main respiratory chain via ETF-ubiquinone oxidoreductase (ETF dehydrogenase).</text>
</comment>
<evidence type="ECO:0000256" key="7">
    <source>
        <dbReference type="ARBA" id="ARBA00068674"/>
    </source>
</evidence>
<organism evidence="11 12">
    <name type="scientific">Thermoanaerobaculum aquaticum</name>
    <dbReference type="NCBI Taxonomy" id="1312852"/>
    <lineage>
        <taxon>Bacteria</taxon>
        <taxon>Pseudomonadati</taxon>
        <taxon>Acidobacteriota</taxon>
        <taxon>Thermoanaerobaculia</taxon>
        <taxon>Thermoanaerobaculales</taxon>
        <taxon>Thermoanaerobaculaceae</taxon>
        <taxon>Thermoanaerobaculum</taxon>
    </lineage>
</organism>
<dbReference type="SMART" id="SM00893">
    <property type="entry name" value="ETF"/>
    <property type="match status" value="1"/>
</dbReference>
<comment type="cofactor">
    <cofactor evidence="9">
        <name>FAD</name>
        <dbReference type="ChEBI" id="CHEBI:57692"/>
    </cofactor>
    <text evidence="9">Binds 1 FAD per dimer.</text>
</comment>
<dbReference type="OrthoDB" id="9770286at2"/>
<name>A0A062XZ39_9BACT</name>
<dbReference type="InterPro" id="IPR018206">
    <property type="entry name" value="ETF_asu_C_CS"/>
</dbReference>
<protein>
    <recommendedName>
        <fullName evidence="7">Electron transfer flavoprotein subunit alpha</fullName>
    </recommendedName>
    <alternativeName>
        <fullName evidence="8">Electron transfer flavoprotein large subunit</fullName>
    </alternativeName>
</protein>
<evidence type="ECO:0000313" key="11">
    <source>
        <dbReference type="EMBL" id="KDA54714.1"/>
    </source>
</evidence>
<evidence type="ECO:0000256" key="5">
    <source>
        <dbReference type="ARBA" id="ARBA00022982"/>
    </source>
</evidence>
<feature type="binding site" evidence="9">
    <location>
        <position position="288"/>
    </location>
    <ligand>
        <name>FAD</name>
        <dbReference type="ChEBI" id="CHEBI:57692"/>
    </ligand>
</feature>
<dbReference type="SUPFAM" id="SSF52402">
    <property type="entry name" value="Adenine nucleotide alpha hydrolases-like"/>
    <property type="match status" value="1"/>
</dbReference>
<dbReference type="RefSeq" id="WP_038046904.1">
    <property type="nucleotide sequence ID" value="NZ_JMFG01000005.1"/>
</dbReference>
<evidence type="ECO:0000256" key="9">
    <source>
        <dbReference type="PIRSR" id="PIRSR000089-1"/>
    </source>
</evidence>
<keyword evidence="12" id="KW-1185">Reference proteome</keyword>
<feature type="binding site" evidence="9">
    <location>
        <position position="211"/>
    </location>
    <ligand>
        <name>FAD</name>
        <dbReference type="ChEBI" id="CHEBI:57692"/>
    </ligand>
</feature>
<evidence type="ECO:0000256" key="6">
    <source>
        <dbReference type="ARBA" id="ARBA00025649"/>
    </source>
</evidence>
<dbReference type="GO" id="GO:0009055">
    <property type="term" value="F:electron transfer activity"/>
    <property type="evidence" value="ECO:0007669"/>
    <property type="project" value="InterPro"/>
</dbReference>
<dbReference type="InterPro" id="IPR029035">
    <property type="entry name" value="DHS-like_NAD/FAD-binding_dom"/>
</dbReference>
<keyword evidence="4 9" id="KW-0274">FAD</keyword>
<dbReference type="PANTHER" id="PTHR43153">
    <property type="entry name" value="ELECTRON TRANSFER FLAVOPROTEIN ALPHA"/>
    <property type="match status" value="1"/>
</dbReference>
<dbReference type="GO" id="GO:0050660">
    <property type="term" value="F:flavin adenine dinucleotide binding"/>
    <property type="evidence" value="ECO:0007669"/>
    <property type="project" value="InterPro"/>
</dbReference>
<dbReference type="Proteomes" id="UP000027284">
    <property type="component" value="Unassembled WGS sequence"/>
</dbReference>
<feature type="domain" description="Electron transfer flavoprotein alpha/beta-subunit N-terminal" evidence="10">
    <location>
        <begin position="4"/>
        <end position="189"/>
    </location>
</feature>
<dbReference type="GO" id="GO:0033539">
    <property type="term" value="P:fatty acid beta-oxidation using acyl-CoA dehydrogenase"/>
    <property type="evidence" value="ECO:0007669"/>
    <property type="project" value="TreeGrafter"/>
</dbReference>
<dbReference type="Pfam" id="PF00766">
    <property type="entry name" value="ETF_alpha"/>
    <property type="match status" value="1"/>
</dbReference>
<evidence type="ECO:0000313" key="12">
    <source>
        <dbReference type="Proteomes" id="UP000027284"/>
    </source>
</evidence>
<keyword evidence="3" id="KW-0285">Flavoprotein</keyword>
<evidence type="ECO:0000259" key="10">
    <source>
        <dbReference type="SMART" id="SM00893"/>
    </source>
</evidence>
<dbReference type="Gene3D" id="3.40.50.620">
    <property type="entry name" value="HUPs"/>
    <property type="match status" value="1"/>
</dbReference>
<dbReference type="InterPro" id="IPR014729">
    <property type="entry name" value="Rossmann-like_a/b/a_fold"/>
</dbReference>
<dbReference type="CDD" id="cd01715">
    <property type="entry name" value="ETF_alpha"/>
    <property type="match status" value="1"/>
</dbReference>
<evidence type="ECO:0000256" key="2">
    <source>
        <dbReference type="ARBA" id="ARBA00022448"/>
    </source>
</evidence>
<dbReference type="InterPro" id="IPR014731">
    <property type="entry name" value="ETF_asu_C"/>
</dbReference>
<keyword evidence="5" id="KW-0249">Electron transport</keyword>
<comment type="similarity">
    <text evidence="1">Belongs to the ETF alpha-subunit/FixB family.</text>
</comment>
<evidence type="ECO:0000256" key="4">
    <source>
        <dbReference type="ARBA" id="ARBA00022827"/>
    </source>
</evidence>
<dbReference type="EMBL" id="JMFG01000005">
    <property type="protein sequence ID" value="KDA54714.1"/>
    <property type="molecule type" value="Genomic_DNA"/>
</dbReference>
<accession>A0A062XZ39</accession>
<dbReference type="Gene3D" id="3.40.50.1220">
    <property type="entry name" value="TPP-binding domain"/>
    <property type="match status" value="1"/>
</dbReference>
<comment type="caution">
    <text evidence="11">The sequence shown here is derived from an EMBL/GenBank/DDBJ whole genome shotgun (WGS) entry which is preliminary data.</text>
</comment>
<gene>
    <name evidence="11" type="ORF">EG19_09835</name>
</gene>
<dbReference type="FunFam" id="3.40.50.1220:FF:000001">
    <property type="entry name" value="Electron transfer flavoprotein, alpha subunit"/>
    <property type="match status" value="1"/>
</dbReference>
<dbReference type="STRING" id="1312852.EG19_09835"/>
<evidence type="ECO:0000256" key="3">
    <source>
        <dbReference type="ARBA" id="ARBA00022630"/>
    </source>
</evidence>
<keyword evidence="2" id="KW-0813">Transport</keyword>
<feature type="binding site" evidence="9">
    <location>
        <begin position="267"/>
        <end position="274"/>
    </location>
    <ligand>
        <name>FAD</name>
        <dbReference type="ChEBI" id="CHEBI:57692"/>
    </ligand>
</feature>
<feature type="binding site" evidence="9">
    <location>
        <begin position="236"/>
        <end position="237"/>
    </location>
    <ligand>
        <name>FAD</name>
        <dbReference type="ChEBI" id="CHEBI:57692"/>
    </ligand>
</feature>
<dbReference type="PROSITE" id="PS00696">
    <property type="entry name" value="ETF_ALPHA"/>
    <property type="match status" value="1"/>
</dbReference>
<sequence>MAGILVFVEQRDGQIRKASLEALSEAKRLAQAKGMPVSAVLLGSGVSQLAAGLGEWGAEKVFVADQPELAQYSPQAYAQAVAQAVAQAQPQAVFLGATALGRDLSGRLAAKLKVGCLPDVTALKWDGDTLQAVRPVYSGKALATVDGGHAVPVVVTTRPNVFAAQKSPTTAEVVSLPAVAVSGGYRVKEVVTSQGGELDVAEADIIVSGGRGLRGPENFALIRELAKVLGAAVGASRAAVDAGWIDHAHQVGQTGKVVSPTLYIACGISGAIQHLAGMSSSKVIVAINKDPEAPIFKVADYGVVGDLFQVIPALTEEIRKLKA</sequence>
<dbReference type="PIRSF" id="PIRSF000089">
    <property type="entry name" value="Electra_flavoP_a"/>
    <property type="match status" value="1"/>
</dbReference>
<dbReference type="PANTHER" id="PTHR43153:SF1">
    <property type="entry name" value="ELECTRON TRANSFER FLAVOPROTEIN SUBUNIT ALPHA, MITOCHONDRIAL"/>
    <property type="match status" value="1"/>
</dbReference>
<evidence type="ECO:0000256" key="8">
    <source>
        <dbReference type="ARBA" id="ARBA00079299"/>
    </source>
</evidence>
<evidence type="ECO:0000256" key="1">
    <source>
        <dbReference type="ARBA" id="ARBA00005817"/>
    </source>
</evidence>
<dbReference type="AlphaFoldDB" id="A0A062XZ39"/>
<dbReference type="InterPro" id="IPR001308">
    <property type="entry name" value="ETF_a/FixB"/>
</dbReference>
<dbReference type="Pfam" id="PF01012">
    <property type="entry name" value="ETF"/>
    <property type="match status" value="1"/>
</dbReference>
<reference evidence="11 12" key="1">
    <citation type="submission" date="2014-04" db="EMBL/GenBank/DDBJ databases">
        <title>The Genome Sequence of Thermoanaerobaculum aquaticum MP-01, The First Cultivated Group 23 Acidobacterium.</title>
        <authorList>
            <person name="Stamps B.W."/>
            <person name="Losey N.A."/>
            <person name="Lawson P.A."/>
            <person name="Stevenson B.S."/>
        </authorList>
    </citation>
    <scope>NUCLEOTIDE SEQUENCE [LARGE SCALE GENOMIC DNA]</scope>
    <source>
        <strain evidence="11 12">MP-01</strain>
    </source>
</reference>
<dbReference type="InterPro" id="IPR033947">
    <property type="entry name" value="ETF_alpha_N"/>
</dbReference>
<dbReference type="InterPro" id="IPR014730">
    <property type="entry name" value="ETF_a/b_N"/>
</dbReference>
<proteinExistence type="inferred from homology"/>